<feature type="domain" description="Glycosyltransferase subfamily 4-like N-terminal" evidence="4">
    <location>
        <begin position="106"/>
        <end position="209"/>
    </location>
</feature>
<evidence type="ECO:0000256" key="1">
    <source>
        <dbReference type="ARBA" id="ARBA00022679"/>
    </source>
</evidence>
<dbReference type="GO" id="GO:0009103">
    <property type="term" value="P:lipopolysaccharide biosynthetic process"/>
    <property type="evidence" value="ECO:0007669"/>
    <property type="project" value="TreeGrafter"/>
</dbReference>
<proteinExistence type="predicted"/>
<dbReference type="EMBL" id="DRKW01000237">
    <property type="protein sequence ID" value="HEB74376.1"/>
    <property type="molecule type" value="Genomic_DNA"/>
</dbReference>
<dbReference type="PANTHER" id="PTHR46401:SF2">
    <property type="entry name" value="GLYCOSYLTRANSFERASE WBBK-RELATED"/>
    <property type="match status" value="1"/>
</dbReference>
<feature type="domain" description="Glycosyl transferase family 1" evidence="3">
    <location>
        <begin position="227"/>
        <end position="366"/>
    </location>
</feature>
<name>A0A7V1N2V2_DESA2</name>
<evidence type="ECO:0000259" key="3">
    <source>
        <dbReference type="Pfam" id="PF00534"/>
    </source>
</evidence>
<dbReference type="PANTHER" id="PTHR46401">
    <property type="entry name" value="GLYCOSYLTRANSFERASE WBBK-RELATED"/>
    <property type="match status" value="1"/>
</dbReference>
<keyword evidence="2" id="KW-0472">Membrane</keyword>
<comment type="caution">
    <text evidence="5">The sequence shown here is derived from an EMBL/GenBank/DDBJ whole genome shotgun (WGS) entry which is preliminary data.</text>
</comment>
<reference evidence="5" key="1">
    <citation type="journal article" date="2020" name="mSystems">
        <title>Genome- and Community-Level Interaction Insights into Carbon Utilization and Element Cycling Functions of Hydrothermarchaeota in Hydrothermal Sediment.</title>
        <authorList>
            <person name="Zhou Z."/>
            <person name="Liu Y."/>
            <person name="Xu W."/>
            <person name="Pan J."/>
            <person name="Luo Z.H."/>
            <person name="Li M."/>
        </authorList>
    </citation>
    <scope>NUCLEOTIDE SEQUENCE [LARGE SCALE GENOMIC DNA]</scope>
    <source>
        <strain evidence="5">HyVt-45</strain>
    </source>
</reference>
<dbReference type="Pfam" id="PF13439">
    <property type="entry name" value="Glyco_transf_4"/>
    <property type="match status" value="1"/>
</dbReference>
<gene>
    <name evidence="5" type="ORF">ENJ03_04070</name>
</gene>
<evidence type="ECO:0000313" key="5">
    <source>
        <dbReference type="EMBL" id="HEB74376.1"/>
    </source>
</evidence>
<sequence>MKFLNFSRFYIEARLFPLRRWKWRNFLVSFFTITPSFSIINLMIIGIDIRWLSFKRTGLYTYLSNLLTVLLEIDRKNQYIFFYNESKEKIFPYQKNLTYKRVSAKPFLFKEKFLFFEILKRNKLDIFFEPHFNLPLLLPKKLPVILTIHDLTPLIFPQFFSFFERIYFRSILTHAIKRANHIIAISKYTKDCLKKRFSKLPKISVIYQGRPKLNNAESTTDLSIPLPYILYFGNKRGHKNYKRVIEAYGMLRTRLSQYHLVIVGINGQSSENIIFLKNISETEKAFLYKKASLFVFPSLNEGFGFPLLEAMQVGVPVITSNLSSLPEVAGRAAYFVNPFEVDEICEGMYKLLTNKGLRKELIKRGLQRSRIFSWNKTAQKYLKIFQEYASFGCHTCI</sequence>
<keyword evidence="2" id="KW-0812">Transmembrane</keyword>
<keyword evidence="2" id="KW-1133">Transmembrane helix</keyword>
<evidence type="ECO:0000256" key="2">
    <source>
        <dbReference type="SAM" id="Phobius"/>
    </source>
</evidence>
<feature type="transmembrane region" description="Helical" evidence="2">
    <location>
        <begin position="26"/>
        <end position="47"/>
    </location>
</feature>
<evidence type="ECO:0000259" key="4">
    <source>
        <dbReference type="Pfam" id="PF13439"/>
    </source>
</evidence>
<organism evidence="5">
    <name type="scientific">Desulfofervidus auxilii</name>
    <dbReference type="NCBI Taxonomy" id="1621989"/>
    <lineage>
        <taxon>Bacteria</taxon>
        <taxon>Pseudomonadati</taxon>
        <taxon>Thermodesulfobacteriota</taxon>
        <taxon>Candidatus Desulfofervidia</taxon>
        <taxon>Candidatus Desulfofervidales</taxon>
        <taxon>Candidatus Desulfofervidaceae</taxon>
        <taxon>Candidatus Desulfofervidus</taxon>
    </lineage>
</organism>
<dbReference type="AlphaFoldDB" id="A0A7V1N2V2"/>
<dbReference type="InterPro" id="IPR028098">
    <property type="entry name" value="Glyco_trans_4-like_N"/>
</dbReference>
<dbReference type="GO" id="GO:0016757">
    <property type="term" value="F:glycosyltransferase activity"/>
    <property type="evidence" value="ECO:0007669"/>
    <property type="project" value="InterPro"/>
</dbReference>
<accession>A0A7V1N2V2</accession>
<dbReference type="Gene3D" id="3.40.50.2000">
    <property type="entry name" value="Glycogen Phosphorylase B"/>
    <property type="match status" value="2"/>
</dbReference>
<keyword evidence="1" id="KW-0808">Transferase</keyword>
<protein>
    <submittedName>
        <fullName evidence="5">Glycosyltransferase family 1 protein</fullName>
    </submittedName>
</protein>
<dbReference type="InterPro" id="IPR001296">
    <property type="entry name" value="Glyco_trans_1"/>
</dbReference>
<dbReference type="Proteomes" id="UP000886268">
    <property type="component" value="Unassembled WGS sequence"/>
</dbReference>
<dbReference type="Pfam" id="PF00534">
    <property type="entry name" value="Glycos_transf_1"/>
    <property type="match status" value="1"/>
</dbReference>
<dbReference type="SUPFAM" id="SSF53756">
    <property type="entry name" value="UDP-Glycosyltransferase/glycogen phosphorylase"/>
    <property type="match status" value="1"/>
</dbReference>
<dbReference type="CDD" id="cd03809">
    <property type="entry name" value="GT4_MtfB-like"/>
    <property type="match status" value="1"/>
</dbReference>